<protein>
    <submittedName>
        <fullName evidence="7">Cation:H+ antiporter</fullName>
    </submittedName>
</protein>
<dbReference type="Pfam" id="PF01699">
    <property type="entry name" value="Na_Ca_ex"/>
    <property type="match status" value="2"/>
</dbReference>
<dbReference type="OrthoDB" id="9794225at2"/>
<gene>
    <name evidence="7" type="ORF">DFR28_10279</name>
</gene>
<dbReference type="Gene3D" id="1.20.1420.30">
    <property type="entry name" value="NCX, central ion-binding region"/>
    <property type="match status" value="1"/>
</dbReference>
<keyword evidence="2 5" id="KW-0812">Transmembrane</keyword>
<dbReference type="GO" id="GO:0008273">
    <property type="term" value="F:calcium, potassium:sodium antiporter activity"/>
    <property type="evidence" value="ECO:0007669"/>
    <property type="project" value="TreeGrafter"/>
</dbReference>
<dbReference type="PANTHER" id="PTHR10846">
    <property type="entry name" value="SODIUM/POTASSIUM/CALCIUM EXCHANGER"/>
    <property type="match status" value="1"/>
</dbReference>
<accession>A0A395JLX7</accession>
<feature type="domain" description="Sodium/calcium exchanger membrane region" evidence="6">
    <location>
        <begin position="4"/>
        <end position="144"/>
    </location>
</feature>
<dbReference type="GO" id="GO:0006874">
    <property type="term" value="P:intracellular calcium ion homeostasis"/>
    <property type="evidence" value="ECO:0007669"/>
    <property type="project" value="TreeGrafter"/>
</dbReference>
<evidence type="ECO:0000256" key="2">
    <source>
        <dbReference type="ARBA" id="ARBA00022692"/>
    </source>
</evidence>
<dbReference type="InterPro" id="IPR004481">
    <property type="entry name" value="K/Na/Ca-exchanger"/>
</dbReference>
<dbReference type="GO" id="GO:0005886">
    <property type="term" value="C:plasma membrane"/>
    <property type="evidence" value="ECO:0007669"/>
    <property type="project" value="TreeGrafter"/>
</dbReference>
<dbReference type="InterPro" id="IPR044880">
    <property type="entry name" value="NCX_ion-bd_dom_sf"/>
</dbReference>
<keyword evidence="3 5" id="KW-1133">Transmembrane helix</keyword>
<evidence type="ECO:0000256" key="1">
    <source>
        <dbReference type="ARBA" id="ARBA00004141"/>
    </source>
</evidence>
<evidence type="ECO:0000256" key="5">
    <source>
        <dbReference type="SAM" id="Phobius"/>
    </source>
</evidence>
<dbReference type="FunCoup" id="A0A395JLX7">
    <property type="interactions" value="148"/>
</dbReference>
<feature type="transmembrane region" description="Helical" evidence="5">
    <location>
        <begin position="130"/>
        <end position="148"/>
    </location>
</feature>
<dbReference type="InterPro" id="IPR004837">
    <property type="entry name" value="NaCa_Exmemb"/>
</dbReference>
<reference evidence="7 8" key="1">
    <citation type="submission" date="2018-06" db="EMBL/GenBank/DDBJ databases">
        <title>Genomic Encyclopedia of Type Strains, Phase IV (KMG-IV): sequencing the most valuable type-strain genomes for metagenomic binning, comparative biology and taxonomic classification.</title>
        <authorList>
            <person name="Goeker M."/>
        </authorList>
    </citation>
    <scope>NUCLEOTIDE SEQUENCE [LARGE SCALE GENOMIC DNA]</scope>
    <source>
        <strain evidence="7 8">DSM 24032</strain>
    </source>
</reference>
<keyword evidence="8" id="KW-1185">Reference proteome</keyword>
<feature type="transmembrane region" description="Helical" evidence="5">
    <location>
        <begin position="208"/>
        <end position="231"/>
    </location>
</feature>
<evidence type="ECO:0000259" key="6">
    <source>
        <dbReference type="Pfam" id="PF01699"/>
    </source>
</evidence>
<feature type="transmembrane region" description="Helical" evidence="5">
    <location>
        <begin position="176"/>
        <end position="202"/>
    </location>
</feature>
<evidence type="ECO:0000256" key="3">
    <source>
        <dbReference type="ARBA" id="ARBA00022989"/>
    </source>
</evidence>
<proteinExistence type="predicted"/>
<evidence type="ECO:0000313" key="8">
    <source>
        <dbReference type="Proteomes" id="UP000253083"/>
    </source>
</evidence>
<feature type="transmembrane region" description="Helical" evidence="5">
    <location>
        <begin position="305"/>
        <end position="324"/>
    </location>
</feature>
<dbReference type="Proteomes" id="UP000253083">
    <property type="component" value="Unassembled WGS sequence"/>
</dbReference>
<evidence type="ECO:0000256" key="4">
    <source>
        <dbReference type="ARBA" id="ARBA00023136"/>
    </source>
</evidence>
<feature type="domain" description="Sodium/calcium exchanger membrane region" evidence="6">
    <location>
        <begin position="174"/>
        <end position="319"/>
    </location>
</feature>
<dbReference type="EMBL" id="QNRT01000002">
    <property type="protein sequence ID" value="RBP50668.1"/>
    <property type="molecule type" value="Genomic_DNA"/>
</dbReference>
<dbReference type="GO" id="GO:0005262">
    <property type="term" value="F:calcium channel activity"/>
    <property type="evidence" value="ECO:0007669"/>
    <property type="project" value="TreeGrafter"/>
</dbReference>
<feature type="transmembrane region" description="Helical" evidence="5">
    <location>
        <begin position="276"/>
        <end position="293"/>
    </location>
</feature>
<feature type="transmembrane region" description="Helical" evidence="5">
    <location>
        <begin position="243"/>
        <end position="264"/>
    </location>
</feature>
<dbReference type="RefSeq" id="WP_113953511.1">
    <property type="nucleotide sequence ID" value="NZ_QNRT01000002.1"/>
</dbReference>
<feature type="transmembrane region" description="Helical" evidence="5">
    <location>
        <begin position="78"/>
        <end position="96"/>
    </location>
</feature>
<dbReference type="AlphaFoldDB" id="A0A395JLX7"/>
<evidence type="ECO:0000313" key="7">
    <source>
        <dbReference type="EMBL" id="RBP50668.1"/>
    </source>
</evidence>
<dbReference type="PANTHER" id="PTHR10846:SF8">
    <property type="entry name" value="INNER MEMBRANE PROTEIN YRBG"/>
    <property type="match status" value="1"/>
</dbReference>
<sequence length="325" mass="33982">MLISLIAIIIGLAALVWSADRFVAGASAMANHVNVPPLLIGMIIVGFGTSMPEMIVSASASLNGNTGLALGNVIGSNIVNIGLILGVTALVAPIMVSSQIVRRELPALVLISILFGLAICDFKLSRLESVGLLLGFFTLIAWSIYTALRQRDDALGIEIASSLSTTDAMSMSKSTLWTAVGLALLILSSQVLIWGAVTLAAAVGMSDLVIGLTIVAFGTSFPELATSIIAARKGEHDIAIGNVVGSNMFNLLAVVGVAGVIQPMQSIAQQVLIRDWSVMLALTIALLLMAYGFKRQGRINRFEGIALLCAYSVYTGYLVVSSTTS</sequence>
<dbReference type="NCBIfam" id="TIGR00367">
    <property type="entry name" value="calcium/sodium antiporter"/>
    <property type="match status" value="1"/>
</dbReference>
<organism evidence="7 8">
    <name type="scientific">Arenicella xantha</name>
    <dbReference type="NCBI Taxonomy" id="644221"/>
    <lineage>
        <taxon>Bacteria</taxon>
        <taxon>Pseudomonadati</taxon>
        <taxon>Pseudomonadota</taxon>
        <taxon>Gammaproteobacteria</taxon>
        <taxon>Arenicellales</taxon>
        <taxon>Arenicellaceae</taxon>
        <taxon>Arenicella</taxon>
    </lineage>
</organism>
<name>A0A395JLX7_9GAMM</name>
<comment type="subcellular location">
    <subcellularLocation>
        <location evidence="1">Membrane</location>
        <topology evidence="1">Multi-pass membrane protein</topology>
    </subcellularLocation>
</comment>
<dbReference type="InParanoid" id="A0A395JLX7"/>
<comment type="caution">
    <text evidence="7">The sequence shown here is derived from an EMBL/GenBank/DDBJ whole genome shotgun (WGS) entry which is preliminary data.</text>
</comment>
<keyword evidence="4 5" id="KW-0472">Membrane</keyword>